<dbReference type="InterPro" id="IPR001926">
    <property type="entry name" value="TrpB-like_PALP"/>
</dbReference>
<dbReference type="NCBIfam" id="TIGR02079">
    <property type="entry name" value="THD1"/>
    <property type="match status" value="1"/>
</dbReference>
<dbReference type="CDD" id="cd01562">
    <property type="entry name" value="Thr-dehyd"/>
    <property type="match status" value="1"/>
</dbReference>
<evidence type="ECO:0000256" key="10">
    <source>
        <dbReference type="ARBA" id="ARBA00023304"/>
    </source>
</evidence>
<evidence type="ECO:0000256" key="4">
    <source>
        <dbReference type="ARBA" id="ARBA00010869"/>
    </source>
</evidence>
<keyword evidence="15" id="KW-1185">Reference proteome</keyword>
<evidence type="ECO:0000256" key="11">
    <source>
        <dbReference type="ARBA" id="ARBA00025527"/>
    </source>
</evidence>
<evidence type="ECO:0000256" key="5">
    <source>
        <dbReference type="ARBA" id="ARBA00011881"/>
    </source>
</evidence>
<evidence type="ECO:0000256" key="3">
    <source>
        <dbReference type="ARBA" id="ARBA00004810"/>
    </source>
</evidence>
<evidence type="ECO:0000256" key="8">
    <source>
        <dbReference type="ARBA" id="ARBA00022898"/>
    </source>
</evidence>
<dbReference type="InterPro" id="IPR011820">
    <property type="entry name" value="IlvA"/>
</dbReference>
<dbReference type="EMBL" id="FNCW01000003">
    <property type="protein sequence ID" value="SDG58285.1"/>
    <property type="molecule type" value="Genomic_DNA"/>
</dbReference>
<dbReference type="STRING" id="470826.SAMN04488027_103269"/>
<dbReference type="FunFam" id="3.40.50.1100:FF:000005">
    <property type="entry name" value="Threonine dehydratase catabolic"/>
    <property type="match status" value="1"/>
</dbReference>
<accession>A0A1G7VEK9</accession>
<dbReference type="SUPFAM" id="SSF53686">
    <property type="entry name" value="Tryptophan synthase beta subunit-like PLP-dependent enzymes"/>
    <property type="match status" value="1"/>
</dbReference>
<keyword evidence="10 12" id="KW-0100">Branched-chain amino acid biosynthesis</keyword>
<dbReference type="Proteomes" id="UP000199296">
    <property type="component" value="Unassembled WGS sequence"/>
</dbReference>
<dbReference type="InterPro" id="IPR050147">
    <property type="entry name" value="Ser/Thr_Dehydratase"/>
</dbReference>
<dbReference type="InterPro" id="IPR000634">
    <property type="entry name" value="Ser/Thr_deHydtase_PyrdxlP-BS"/>
</dbReference>
<comment type="similarity">
    <text evidence="4 12">Belongs to the serine/threonine dehydratase family.</text>
</comment>
<dbReference type="InterPro" id="IPR036052">
    <property type="entry name" value="TrpB-like_PALP_sf"/>
</dbReference>
<evidence type="ECO:0000256" key="6">
    <source>
        <dbReference type="ARBA" id="ARBA00022605"/>
    </source>
</evidence>
<dbReference type="Pfam" id="PF00291">
    <property type="entry name" value="PALP"/>
    <property type="match status" value="1"/>
</dbReference>
<proteinExistence type="inferred from homology"/>
<dbReference type="PROSITE" id="PS51672">
    <property type="entry name" value="ACT_LIKE"/>
    <property type="match status" value="1"/>
</dbReference>
<dbReference type="GO" id="GO:0003941">
    <property type="term" value="F:L-serine ammonia-lyase activity"/>
    <property type="evidence" value="ECO:0007669"/>
    <property type="project" value="TreeGrafter"/>
</dbReference>
<dbReference type="RefSeq" id="WP_093366088.1">
    <property type="nucleotide sequence ID" value="NZ_FNCW01000003.1"/>
</dbReference>
<dbReference type="NCBIfam" id="NF006390">
    <property type="entry name" value="PRK08639.1"/>
    <property type="match status" value="1"/>
</dbReference>
<name>A0A1G7VEK9_9FLAO</name>
<reference evidence="14 15" key="1">
    <citation type="submission" date="2016-10" db="EMBL/GenBank/DDBJ databases">
        <authorList>
            <person name="de Groot N.N."/>
        </authorList>
    </citation>
    <scope>NUCLEOTIDE SEQUENCE [LARGE SCALE GENOMIC DNA]</scope>
    <source>
        <strain evidence="14 15">DSM 19803</strain>
    </source>
</reference>
<evidence type="ECO:0000256" key="2">
    <source>
        <dbReference type="ARBA" id="ARBA00001933"/>
    </source>
</evidence>
<comment type="subunit">
    <text evidence="5 12">Homotetramer.</text>
</comment>
<gene>
    <name evidence="12" type="primary">ilvA</name>
    <name evidence="14" type="ORF">SAMN04488027_103269</name>
</gene>
<dbReference type="PANTHER" id="PTHR48078">
    <property type="entry name" value="THREONINE DEHYDRATASE, MITOCHONDRIAL-RELATED"/>
    <property type="match status" value="1"/>
</dbReference>
<protein>
    <recommendedName>
        <fullName evidence="12">L-threonine dehydratase</fullName>
        <ecNumber evidence="12">4.3.1.19</ecNumber>
    </recommendedName>
    <alternativeName>
        <fullName evidence="12">Threonine deaminase</fullName>
    </alternativeName>
</protein>
<evidence type="ECO:0000259" key="13">
    <source>
        <dbReference type="PROSITE" id="PS51672"/>
    </source>
</evidence>
<dbReference type="CDD" id="cd04907">
    <property type="entry name" value="ACT_ThrD-I_2"/>
    <property type="match status" value="1"/>
</dbReference>
<dbReference type="GO" id="GO:0009097">
    <property type="term" value="P:isoleucine biosynthetic process"/>
    <property type="evidence" value="ECO:0007669"/>
    <property type="project" value="UniProtKB-UniRule"/>
</dbReference>
<keyword evidence="9 12" id="KW-0456">Lyase</keyword>
<dbReference type="UniPathway" id="UPA00047">
    <property type="reaction ID" value="UER00054"/>
</dbReference>
<comment type="pathway">
    <text evidence="3 12">Amino-acid biosynthesis; L-isoleucine biosynthesis; 2-oxobutanoate from L-threonine: step 1/1.</text>
</comment>
<comment type="cofactor">
    <cofactor evidence="2 12">
        <name>pyridoxal 5'-phosphate</name>
        <dbReference type="ChEBI" id="CHEBI:597326"/>
    </cofactor>
</comment>
<dbReference type="InterPro" id="IPR001721">
    <property type="entry name" value="TD_ACT-like"/>
</dbReference>
<dbReference type="FunFam" id="3.40.50.1100:FF:000007">
    <property type="entry name" value="L-threonine dehydratase catabolic TdcB"/>
    <property type="match status" value="1"/>
</dbReference>
<evidence type="ECO:0000256" key="7">
    <source>
        <dbReference type="ARBA" id="ARBA00022624"/>
    </source>
</evidence>
<dbReference type="OrthoDB" id="9811476at2"/>
<keyword evidence="8 12" id="KW-0663">Pyridoxal phosphate</keyword>
<dbReference type="Pfam" id="PF00585">
    <property type="entry name" value="Thr_dehydrat_C"/>
    <property type="match status" value="1"/>
</dbReference>
<dbReference type="GO" id="GO:0004794">
    <property type="term" value="F:threonine deaminase activity"/>
    <property type="evidence" value="ECO:0007669"/>
    <property type="project" value="UniProtKB-UniRule"/>
</dbReference>
<dbReference type="PANTHER" id="PTHR48078:SF11">
    <property type="entry name" value="THREONINE DEHYDRATASE, MITOCHONDRIAL"/>
    <property type="match status" value="1"/>
</dbReference>
<keyword evidence="6 12" id="KW-0028">Amino-acid biosynthesis</keyword>
<dbReference type="EC" id="4.3.1.19" evidence="12"/>
<comment type="function">
    <text evidence="11 12">Catalyzes the anaerobic formation of alpha-ketobutyrate and ammonia from threonine in a two-step reaction. The first step involved a dehydration of threonine and a production of enamine intermediates (aminocrotonate), which tautomerizes to its imine form (iminobutyrate). Both intermediates are unstable and short-lived. The second step is the nonenzymatic hydrolysis of the enamine/imine intermediates to form 2-ketobutyrate and free ammonia. In the low water environment of the cell, the second step is accelerated by RidA.</text>
</comment>
<keyword evidence="7 12" id="KW-0412">Isoleucine biosynthesis</keyword>
<dbReference type="Gene3D" id="3.40.50.1100">
    <property type="match status" value="2"/>
</dbReference>
<evidence type="ECO:0000313" key="15">
    <source>
        <dbReference type="Proteomes" id="UP000199296"/>
    </source>
</evidence>
<dbReference type="GO" id="GO:0030170">
    <property type="term" value="F:pyridoxal phosphate binding"/>
    <property type="evidence" value="ECO:0007669"/>
    <property type="project" value="InterPro"/>
</dbReference>
<dbReference type="GO" id="GO:0006565">
    <property type="term" value="P:L-serine catabolic process"/>
    <property type="evidence" value="ECO:0007669"/>
    <property type="project" value="TreeGrafter"/>
</dbReference>
<evidence type="ECO:0000256" key="9">
    <source>
        <dbReference type="ARBA" id="ARBA00023239"/>
    </source>
</evidence>
<dbReference type="AlphaFoldDB" id="A0A1G7VEK9"/>
<evidence type="ECO:0000256" key="12">
    <source>
        <dbReference type="RuleBase" id="RU362012"/>
    </source>
</evidence>
<evidence type="ECO:0000256" key="1">
    <source>
        <dbReference type="ARBA" id="ARBA00001274"/>
    </source>
</evidence>
<comment type="catalytic activity">
    <reaction evidence="1 12">
        <text>L-threonine = 2-oxobutanoate + NH4(+)</text>
        <dbReference type="Rhea" id="RHEA:22108"/>
        <dbReference type="ChEBI" id="CHEBI:16763"/>
        <dbReference type="ChEBI" id="CHEBI:28938"/>
        <dbReference type="ChEBI" id="CHEBI:57926"/>
        <dbReference type="EC" id="4.3.1.19"/>
    </reaction>
</comment>
<feature type="domain" description="ACT-like" evidence="13">
    <location>
        <begin position="338"/>
        <end position="412"/>
    </location>
</feature>
<sequence>MKLETAYVPELDHVKTAAEKLKGISTVTPLSLNLRYSKQYESKVYFKREDLQQVRSYKIRGAYNKMSSLTQKEANQGIVCASAGNHAQGVAISCKLLKIKGIIFMPSPTPNQKIEQVKMFGEEYIDIVLVGDSFDDAYSSAMKQCLEENKTFIHPFNDPKVIEGQATVGLEILDQIENNPIDYVFLPVGGGGLASGLSQMFKILSPKTKIIGVEPKGAPSMSNSIKNDKNIELGKIENFVDGAAVKRVGDLTFSIAKENLHDMITVDEGHICQTILDLYNKEAIVAEPAAALSIAALEHYAEEIKGKTAVCIISGSNNDITRTAEIKERAMLYADLKHYFIVKFPQRAGALRQFVAEILGPKDDITYFQYTKKTNRENGAAVVGLELKSKDDFEPLVQRMKDNNFYGDYLNNKPDLFQFLV</sequence>
<dbReference type="GO" id="GO:0006567">
    <property type="term" value="P:L-threonine catabolic process"/>
    <property type="evidence" value="ECO:0007669"/>
    <property type="project" value="TreeGrafter"/>
</dbReference>
<dbReference type="PROSITE" id="PS00165">
    <property type="entry name" value="DEHYDRATASE_SER_THR"/>
    <property type="match status" value="1"/>
</dbReference>
<organism evidence="14 15">
    <name type="scientific">Psychroflexus sediminis</name>
    <dbReference type="NCBI Taxonomy" id="470826"/>
    <lineage>
        <taxon>Bacteria</taxon>
        <taxon>Pseudomonadati</taxon>
        <taxon>Bacteroidota</taxon>
        <taxon>Flavobacteriia</taxon>
        <taxon>Flavobacteriales</taxon>
        <taxon>Flavobacteriaceae</taxon>
        <taxon>Psychroflexus</taxon>
    </lineage>
</organism>
<evidence type="ECO:0000313" key="14">
    <source>
        <dbReference type="EMBL" id="SDG58285.1"/>
    </source>
</evidence>